<feature type="domain" description="DUF1214" evidence="1">
    <location>
        <begin position="58"/>
        <end position="168"/>
    </location>
</feature>
<evidence type="ECO:0000313" key="3">
    <source>
        <dbReference type="Proteomes" id="UP000239724"/>
    </source>
</evidence>
<comment type="caution">
    <text evidence="2">The sequence shown here is derived from an EMBL/GenBank/DDBJ whole genome shotgun (WGS) entry which is preliminary data.</text>
</comment>
<keyword evidence="3" id="KW-1185">Reference proteome</keyword>
<accession>A0A2S6N4M9</accession>
<protein>
    <recommendedName>
        <fullName evidence="1">DUF1214 domain-containing protein</fullName>
    </recommendedName>
</protein>
<reference evidence="2 3" key="1">
    <citation type="journal article" date="2018" name="Arch. Microbiol.">
        <title>New insights into the metabolic potential of the phototrophic purple bacterium Rhodopila globiformis DSM 161(T) from its draft genome sequence and evidence for a vanadium-dependent nitrogenase.</title>
        <authorList>
            <person name="Imhoff J.F."/>
            <person name="Rahn T."/>
            <person name="Kunzel S."/>
            <person name="Neulinger S.C."/>
        </authorList>
    </citation>
    <scope>NUCLEOTIDE SEQUENCE [LARGE SCALE GENOMIC DNA]</scope>
    <source>
        <strain evidence="2 3">DSM 161</strain>
    </source>
</reference>
<dbReference type="InterPro" id="IPR037049">
    <property type="entry name" value="DUF1214_C_sf"/>
</dbReference>
<proteinExistence type="predicted"/>
<name>A0A2S6N4M9_RHOGL</name>
<evidence type="ECO:0000259" key="1">
    <source>
        <dbReference type="Pfam" id="PF06742"/>
    </source>
</evidence>
<dbReference type="Gene3D" id="2.60.120.600">
    <property type="entry name" value="Domain of unknown function DUF1214, C-terminal domain"/>
    <property type="match status" value="1"/>
</dbReference>
<sequence length="184" mass="20020">MFSAAARRAFAAIVNEYMTHAGPTNWTHYTNYGWLGGQVLARATADEFGQGGNLAETAIYYNAFKDISGQPLDGSNPSGYVLTFKPEQIPHPTRFWSVSAYTRETEAVIRNPLRKYSVANCTPSLQMNPDGSLSIYVAPQQPEGVPAANWLPIGAGGFTLWQRIYGPEAGANETYVPPGIARSD</sequence>
<dbReference type="Proteomes" id="UP000239724">
    <property type="component" value="Unassembled WGS sequence"/>
</dbReference>
<dbReference type="AlphaFoldDB" id="A0A2S6N4M9"/>
<gene>
    <name evidence="2" type="ORF">CCS01_21105</name>
</gene>
<organism evidence="2 3">
    <name type="scientific">Rhodopila globiformis</name>
    <name type="common">Rhodopseudomonas globiformis</name>
    <dbReference type="NCBI Taxonomy" id="1071"/>
    <lineage>
        <taxon>Bacteria</taxon>
        <taxon>Pseudomonadati</taxon>
        <taxon>Pseudomonadota</taxon>
        <taxon>Alphaproteobacteria</taxon>
        <taxon>Acetobacterales</taxon>
        <taxon>Acetobacteraceae</taxon>
        <taxon>Rhodopila</taxon>
    </lineage>
</organism>
<dbReference type="SUPFAM" id="SSF160935">
    <property type="entry name" value="VPA0735-like"/>
    <property type="match status" value="1"/>
</dbReference>
<dbReference type="PANTHER" id="PTHR36509">
    <property type="entry name" value="BLL3101 PROTEIN"/>
    <property type="match status" value="1"/>
</dbReference>
<dbReference type="PANTHER" id="PTHR36509:SF2">
    <property type="entry name" value="BLL3101 PROTEIN"/>
    <property type="match status" value="1"/>
</dbReference>
<evidence type="ECO:0000313" key="2">
    <source>
        <dbReference type="EMBL" id="PPQ29560.1"/>
    </source>
</evidence>
<dbReference type="EMBL" id="NHRY01000224">
    <property type="protein sequence ID" value="PPQ29560.1"/>
    <property type="molecule type" value="Genomic_DNA"/>
</dbReference>
<dbReference type="InterPro" id="IPR010621">
    <property type="entry name" value="DUF1214"/>
</dbReference>
<dbReference type="Pfam" id="PF06742">
    <property type="entry name" value="DUF1214"/>
    <property type="match status" value="1"/>
</dbReference>